<accession>A0A233VW82</accession>
<evidence type="ECO:0000313" key="5">
    <source>
        <dbReference type="Proteomes" id="UP000215361"/>
    </source>
</evidence>
<dbReference type="CDD" id="cd07381">
    <property type="entry name" value="MPP_CapA"/>
    <property type="match status" value="1"/>
</dbReference>
<dbReference type="PANTHER" id="PTHR33393:SF12">
    <property type="entry name" value="CAPSULE BIOSYNTHESIS PROTEIN CAPA"/>
    <property type="match status" value="1"/>
</dbReference>
<evidence type="ECO:0000313" key="4">
    <source>
        <dbReference type="EMBL" id="OXZ36604.1"/>
    </source>
</evidence>
<comment type="similarity">
    <text evidence="1">Belongs to the CapA family.</text>
</comment>
<protein>
    <submittedName>
        <fullName evidence="4">Capsular biosynthesis protein</fullName>
    </submittedName>
</protein>
<dbReference type="Proteomes" id="UP000215361">
    <property type="component" value="Unassembled WGS sequence"/>
</dbReference>
<feature type="region of interest" description="Disordered" evidence="2">
    <location>
        <begin position="39"/>
        <end position="69"/>
    </location>
</feature>
<dbReference type="RefSeq" id="WP_094202999.1">
    <property type="nucleotide sequence ID" value="NZ_NDYI01000024.1"/>
</dbReference>
<feature type="compositionally biased region" description="Polar residues" evidence="2">
    <location>
        <begin position="39"/>
        <end position="50"/>
    </location>
</feature>
<dbReference type="EMBL" id="NDYI01000024">
    <property type="protein sequence ID" value="OXZ36604.1"/>
    <property type="molecule type" value="Genomic_DNA"/>
</dbReference>
<evidence type="ECO:0000256" key="1">
    <source>
        <dbReference type="ARBA" id="ARBA00005662"/>
    </source>
</evidence>
<dbReference type="SUPFAM" id="SSF56300">
    <property type="entry name" value="Metallo-dependent phosphatases"/>
    <property type="match status" value="1"/>
</dbReference>
<name>A0A233VW82_FINMA</name>
<reference evidence="5" key="1">
    <citation type="submission" date="2017-04" db="EMBL/GenBank/DDBJ databases">
        <title>Finegoldia magna isolated from orthopedic joint implant-associated infections.</title>
        <authorList>
            <person name="Bjorklund S."/>
            <person name="Bruggemann H."/>
            <person name="Jensen A."/>
            <person name="Hellmark B."/>
            <person name="Soderquist B."/>
        </authorList>
    </citation>
    <scope>NUCLEOTIDE SEQUENCE [LARGE SCALE GENOMIC DNA]</scope>
    <source>
        <strain evidence="5">08T492</strain>
    </source>
</reference>
<dbReference type="InterPro" id="IPR019079">
    <property type="entry name" value="Capsule_synth_CapA"/>
</dbReference>
<dbReference type="Pfam" id="PF09587">
    <property type="entry name" value="PGA_cap"/>
    <property type="match status" value="1"/>
</dbReference>
<feature type="compositionally biased region" description="Basic and acidic residues" evidence="2">
    <location>
        <begin position="52"/>
        <end position="69"/>
    </location>
</feature>
<proteinExistence type="inferred from homology"/>
<organism evidence="4 5">
    <name type="scientific">Finegoldia magna</name>
    <name type="common">Peptostreptococcus magnus</name>
    <dbReference type="NCBI Taxonomy" id="1260"/>
    <lineage>
        <taxon>Bacteria</taxon>
        <taxon>Bacillati</taxon>
        <taxon>Bacillota</taxon>
        <taxon>Tissierellia</taxon>
        <taxon>Tissierellales</taxon>
        <taxon>Peptoniphilaceae</taxon>
        <taxon>Finegoldia</taxon>
    </lineage>
</organism>
<sequence length="411" mass="46757">MKGKKTTVALAFLIVILLGVIGFKYSQMSGQSPIQALHKNSQVKNAAQSKSKSKEEADDNSEKPKENKNLEKKEITITCWGDYMNHITQIRQAKATNYDFTDSFAVIKDIVGKSDLSVVNLETTIANNPSDMSGYPEFATHENVIKALKDTGFDVVSTANNHAYDRRLKGIDRTIEIIEKYGLKRTGTFKENESTNPLIVDVKGIKVGFFSYSQMLNGYEKLMLNSGRDTAVNLIDMDKIKKDVDYLKKNHADVIMCYMHWGEEYSDYPNSYQKNTFKKLADMGVDLVIGSHPHTIQKSEVIENNGKKSYCVYSLGNLVSDQRESYGQYYGVEIGVYSDIKIEKIGDKTTVKSFENKPYYLDKYTDSVTTRYVVVPVKQVLNSEINYPRKDKIISKLNRANQHYEKIFNKE</sequence>
<dbReference type="Gene3D" id="3.60.21.10">
    <property type="match status" value="1"/>
</dbReference>
<evidence type="ECO:0000259" key="3">
    <source>
        <dbReference type="SMART" id="SM00854"/>
    </source>
</evidence>
<dbReference type="InterPro" id="IPR052169">
    <property type="entry name" value="CW_Biosynth-Accessory"/>
</dbReference>
<feature type="domain" description="Capsule synthesis protein CapA" evidence="3">
    <location>
        <begin position="76"/>
        <end position="322"/>
    </location>
</feature>
<comment type="caution">
    <text evidence="4">The sequence shown here is derived from an EMBL/GenBank/DDBJ whole genome shotgun (WGS) entry which is preliminary data.</text>
</comment>
<dbReference type="AlphaFoldDB" id="A0A233VW82"/>
<dbReference type="SMART" id="SM00854">
    <property type="entry name" value="PGA_cap"/>
    <property type="match status" value="1"/>
</dbReference>
<dbReference type="PANTHER" id="PTHR33393">
    <property type="entry name" value="POLYGLUTAMINE SYNTHESIS ACCESSORY PROTEIN RV0574C-RELATED"/>
    <property type="match status" value="1"/>
</dbReference>
<evidence type="ECO:0000256" key="2">
    <source>
        <dbReference type="SAM" id="MobiDB-lite"/>
    </source>
</evidence>
<gene>
    <name evidence="4" type="ORF">B9N56_08085</name>
</gene>
<dbReference type="InterPro" id="IPR029052">
    <property type="entry name" value="Metallo-depent_PP-like"/>
</dbReference>